<dbReference type="InterPro" id="IPR001675">
    <property type="entry name" value="Glyco_trans_29"/>
</dbReference>
<reference evidence="12" key="2">
    <citation type="submission" date="2025-09" db="UniProtKB">
        <authorList>
            <consortium name="Ensembl"/>
        </authorList>
    </citation>
    <scope>IDENTIFICATION</scope>
</reference>
<evidence type="ECO:0000256" key="7">
    <source>
        <dbReference type="ARBA" id="ARBA00022989"/>
    </source>
</evidence>
<keyword evidence="3" id="KW-0328">Glycosyltransferase</keyword>
<evidence type="ECO:0000256" key="2">
    <source>
        <dbReference type="ARBA" id="ARBA00006003"/>
    </source>
</evidence>
<evidence type="ECO:0000256" key="3">
    <source>
        <dbReference type="ARBA" id="ARBA00022676"/>
    </source>
</evidence>
<evidence type="ECO:0000256" key="4">
    <source>
        <dbReference type="ARBA" id="ARBA00022679"/>
    </source>
</evidence>
<evidence type="ECO:0000256" key="8">
    <source>
        <dbReference type="ARBA" id="ARBA00023034"/>
    </source>
</evidence>
<keyword evidence="7" id="KW-1133">Transmembrane helix</keyword>
<protein>
    <submittedName>
        <fullName evidence="12">ST3 beta-galactoside alpha-2,3-sialyltransferase 4</fullName>
    </submittedName>
</protein>
<evidence type="ECO:0000256" key="1">
    <source>
        <dbReference type="ARBA" id="ARBA00004323"/>
    </source>
</evidence>
<keyword evidence="5" id="KW-0812">Transmembrane</keyword>
<dbReference type="AlphaFoldDB" id="A0A3B3QSP1"/>
<evidence type="ECO:0000256" key="11">
    <source>
        <dbReference type="PIRSR" id="PIRSR005557-2"/>
    </source>
</evidence>
<evidence type="ECO:0000256" key="10">
    <source>
        <dbReference type="ARBA" id="ARBA00023180"/>
    </source>
</evidence>
<dbReference type="InterPro" id="IPR038578">
    <property type="entry name" value="GT29-like_sf"/>
</dbReference>
<proteinExistence type="inferred from homology"/>
<dbReference type="FunFam" id="3.90.1480.20:FF:000015">
    <property type="entry name" value="Lactosylceramide alpha-2,3-sialyltransferase"/>
    <property type="match status" value="1"/>
</dbReference>
<keyword evidence="9" id="KW-0472">Membrane</keyword>
<dbReference type="PIRSF" id="PIRSF005557">
    <property type="entry name" value="Sialyl_trans"/>
    <property type="match status" value="1"/>
</dbReference>
<dbReference type="Pfam" id="PF00777">
    <property type="entry name" value="Glyco_transf_29"/>
    <property type="match status" value="1"/>
</dbReference>
<organism evidence="12 13">
    <name type="scientific">Paramormyrops kingsleyae</name>
    <dbReference type="NCBI Taxonomy" id="1676925"/>
    <lineage>
        <taxon>Eukaryota</taxon>
        <taxon>Metazoa</taxon>
        <taxon>Chordata</taxon>
        <taxon>Craniata</taxon>
        <taxon>Vertebrata</taxon>
        <taxon>Euteleostomi</taxon>
        <taxon>Actinopterygii</taxon>
        <taxon>Neopterygii</taxon>
        <taxon>Teleostei</taxon>
        <taxon>Osteoglossocephala</taxon>
        <taxon>Osteoglossomorpha</taxon>
        <taxon>Osteoglossiformes</taxon>
        <taxon>Mormyridae</taxon>
        <taxon>Paramormyrops</taxon>
    </lineage>
</organism>
<keyword evidence="10" id="KW-0325">Glycoprotein</keyword>
<keyword evidence="13" id="KW-1185">Reference proteome</keyword>
<comment type="similarity">
    <text evidence="2">Belongs to the glycosyltransferase 29 family.</text>
</comment>
<comment type="subcellular location">
    <subcellularLocation>
        <location evidence="1">Golgi apparatus membrane</location>
        <topology evidence="1">Single-pass type II membrane protein</topology>
    </subcellularLocation>
</comment>
<dbReference type="InterPro" id="IPR012163">
    <property type="entry name" value="Sialyl_trans"/>
</dbReference>
<reference evidence="12" key="1">
    <citation type="submission" date="2025-08" db="UniProtKB">
        <authorList>
            <consortium name="Ensembl"/>
        </authorList>
    </citation>
    <scope>IDENTIFICATION</scope>
</reference>
<keyword evidence="4" id="KW-0808">Transferase</keyword>
<dbReference type="GO" id="GO:0008373">
    <property type="term" value="F:sialyltransferase activity"/>
    <property type="evidence" value="ECO:0007669"/>
    <property type="project" value="InterPro"/>
</dbReference>
<keyword evidence="8" id="KW-0333">Golgi apparatus</keyword>
<dbReference type="PANTHER" id="PTHR13713">
    <property type="entry name" value="SIALYLTRANSFERASE"/>
    <property type="match status" value="1"/>
</dbReference>
<evidence type="ECO:0000256" key="6">
    <source>
        <dbReference type="ARBA" id="ARBA00022968"/>
    </source>
</evidence>
<dbReference type="GO" id="GO:0000139">
    <property type="term" value="C:Golgi membrane"/>
    <property type="evidence" value="ECO:0007669"/>
    <property type="project" value="UniProtKB-SubCell"/>
</dbReference>
<dbReference type="InterPro" id="IPR051142">
    <property type="entry name" value="Glycosyltransferase_29"/>
</dbReference>
<dbReference type="GO" id="GO:0009247">
    <property type="term" value="P:glycolipid biosynthetic process"/>
    <property type="evidence" value="ECO:0007669"/>
    <property type="project" value="TreeGrafter"/>
</dbReference>
<dbReference type="Ensembl" id="ENSPKIT00000032722.1">
    <property type="protein sequence ID" value="ENSPKIP00000008640.1"/>
    <property type="gene ID" value="ENSPKIG00000024051.1"/>
</dbReference>
<sequence length="342" mass="39405">MPFLEKETSVSPETLSRKNTKSWLIRVMLLGMVFVSYQFFSILQSLEDSSTSASLYRTPCNSSRLWDSLSLNVSRNTRLFLRLKELSRRDFSSSLPLPYGINASENILRNIFSVLPYDDIPEHLESSKCRTCVVIGNGFTMKNKSLGNTINQYNVVIRINNGPVRGYEKDVGNKTTMRFFYPESAFYDPKVHNEPDTLMVLVPFKLVDLIWLRDILYKKKRIVQWGFWKPPPQIWLGRTSQFRILDPFFMRHTASDLLQVPFSPDKAVCPTSGILAVYVALNFCSVVHLAGFGYPSDKNNLIHYFGRDMMNCMIGSQHNITHEAQVLRKLEDHGVIQFLDQH</sequence>
<dbReference type="STRING" id="1676925.ENSPKIP00000008640"/>
<evidence type="ECO:0000313" key="13">
    <source>
        <dbReference type="Proteomes" id="UP000261540"/>
    </source>
</evidence>
<name>A0A3B3QSP1_9TELE</name>
<dbReference type="Proteomes" id="UP000261540">
    <property type="component" value="Unplaced"/>
</dbReference>
<dbReference type="GeneTree" id="ENSGT00940000158893"/>
<evidence type="ECO:0000256" key="5">
    <source>
        <dbReference type="ARBA" id="ARBA00022692"/>
    </source>
</evidence>
<evidence type="ECO:0000256" key="9">
    <source>
        <dbReference type="ARBA" id="ARBA00023136"/>
    </source>
</evidence>
<accession>A0A3B3QSP1</accession>
<evidence type="ECO:0000313" key="12">
    <source>
        <dbReference type="Ensembl" id="ENSPKIP00000008640.1"/>
    </source>
</evidence>
<keyword evidence="6" id="KW-0735">Signal-anchor</keyword>
<feature type="disulfide bond" evidence="11">
    <location>
        <begin position="132"/>
        <end position="284"/>
    </location>
</feature>
<dbReference type="Gene3D" id="3.90.1480.20">
    <property type="entry name" value="Glycosyl transferase family 29"/>
    <property type="match status" value="1"/>
</dbReference>
<dbReference type="PANTHER" id="PTHR13713:SF95">
    <property type="entry name" value="CMP-N-ACETYLNEURAMINATE-BETA-GALACTOSAMIDE- ALPHA-2,3-SIALYLTRANSFERASE 4 ISOFORM 1"/>
    <property type="match status" value="1"/>
</dbReference>